<reference evidence="2 3" key="1">
    <citation type="submission" date="2022-03" db="EMBL/GenBank/DDBJ databases">
        <title>Complete genome of Streptomyces rimosus ssp. rimosus R7 (=ATCC 10970).</title>
        <authorList>
            <person name="Beganovic S."/>
            <person name="Ruckert C."/>
            <person name="Busche T."/>
            <person name="Kalinowski J."/>
            <person name="Wittmann C."/>
        </authorList>
    </citation>
    <scope>NUCLEOTIDE SEQUENCE [LARGE SCALE GENOMIC DNA]</scope>
    <source>
        <strain evidence="2 3">R7</strain>
    </source>
</reference>
<name>A0ABY3ZEP0_STRRM</name>
<accession>A0ABY3ZEP0</accession>
<keyword evidence="3" id="KW-1185">Reference proteome</keyword>
<evidence type="ECO:0000313" key="3">
    <source>
        <dbReference type="Proteomes" id="UP000829494"/>
    </source>
</evidence>
<organism evidence="2 3">
    <name type="scientific">Streptomyces rimosus subsp. rimosus</name>
    <dbReference type="NCBI Taxonomy" id="132474"/>
    <lineage>
        <taxon>Bacteria</taxon>
        <taxon>Bacillati</taxon>
        <taxon>Actinomycetota</taxon>
        <taxon>Actinomycetes</taxon>
        <taxon>Kitasatosporales</taxon>
        <taxon>Streptomycetaceae</taxon>
        <taxon>Streptomyces</taxon>
    </lineage>
</organism>
<dbReference type="GeneID" id="66852598"/>
<dbReference type="RefSeq" id="WP_003980443.1">
    <property type="nucleotide sequence ID" value="NZ_CP043497.1"/>
</dbReference>
<feature type="transmembrane region" description="Helical" evidence="1">
    <location>
        <begin position="219"/>
        <end position="240"/>
    </location>
</feature>
<keyword evidence="1" id="KW-0472">Membrane</keyword>
<dbReference type="InterPro" id="IPR036259">
    <property type="entry name" value="MFS_trans_sf"/>
</dbReference>
<feature type="transmembrane region" description="Helical" evidence="1">
    <location>
        <begin position="283"/>
        <end position="301"/>
    </location>
</feature>
<dbReference type="Pfam" id="PF07690">
    <property type="entry name" value="MFS_1"/>
    <property type="match status" value="1"/>
</dbReference>
<feature type="transmembrane region" description="Helical" evidence="1">
    <location>
        <begin position="49"/>
        <end position="68"/>
    </location>
</feature>
<feature type="transmembrane region" description="Helical" evidence="1">
    <location>
        <begin position="307"/>
        <end position="329"/>
    </location>
</feature>
<feature type="transmembrane region" description="Helical" evidence="1">
    <location>
        <begin position="80"/>
        <end position="100"/>
    </location>
</feature>
<gene>
    <name evidence="2" type="ORF">SRIMR7_39460</name>
</gene>
<dbReference type="PANTHER" id="PTHR23542:SF1">
    <property type="entry name" value="MAJOR FACILITATOR SUPERFAMILY (MFS) PROFILE DOMAIN-CONTAINING PROTEIN"/>
    <property type="match status" value="1"/>
</dbReference>
<sequence length="409" mass="41611">MATDLVRKYRLLFAVPGFRLSAVAALTAKLQPGMYAVSLLALGSHHLDYGGATLVVAAASFGAMTTPLRGRLLDRYSYAAVLWPLLALHLGTLLLFVAAARAHADLTALFCLSVLAAVSLPPIGTLTRVMWRKAVPGDLRTTALALDSVLADFGFMIGPVAAVALARSITPDAALLVCGLLVSVAVPLGLRGAGARALKEAPTREHWAGPLRSAALRRVFSVAFCFFLGVNVMEVSLASYGRKGEVTLAGGALLSLIALASMAGGALLGGLPTRAAQRLMHPTVPLGGNAVCLLLLAVASFVHPFLVPLACLPVGFCLGPCFASVYGTAADHAGKGEEAETQSWVAGAMMAGGGLGAAVGGWSLAHGGLAGALLLASAAWAAGAVCGARVPRLRPAVEGPRVASEASAE</sequence>
<protein>
    <submittedName>
        <fullName evidence="2">Major Facilitator Superfamily protein</fullName>
    </submittedName>
</protein>
<keyword evidence="1" id="KW-0812">Transmembrane</keyword>
<dbReference type="SUPFAM" id="SSF103473">
    <property type="entry name" value="MFS general substrate transporter"/>
    <property type="match status" value="1"/>
</dbReference>
<dbReference type="Proteomes" id="UP000829494">
    <property type="component" value="Chromosome"/>
</dbReference>
<dbReference type="Gene3D" id="1.20.1250.20">
    <property type="entry name" value="MFS general substrate transporter like domains"/>
    <property type="match status" value="1"/>
</dbReference>
<dbReference type="EMBL" id="CP094298">
    <property type="protein sequence ID" value="UNZ08251.1"/>
    <property type="molecule type" value="Genomic_DNA"/>
</dbReference>
<feature type="transmembrane region" description="Helical" evidence="1">
    <location>
        <begin position="368"/>
        <end position="388"/>
    </location>
</feature>
<keyword evidence="1" id="KW-1133">Transmembrane helix</keyword>
<evidence type="ECO:0000313" key="2">
    <source>
        <dbReference type="EMBL" id="UNZ08251.1"/>
    </source>
</evidence>
<feature type="transmembrane region" description="Helical" evidence="1">
    <location>
        <begin position="143"/>
        <end position="167"/>
    </location>
</feature>
<feature type="transmembrane region" description="Helical" evidence="1">
    <location>
        <begin position="173"/>
        <end position="198"/>
    </location>
</feature>
<feature type="transmembrane region" description="Helical" evidence="1">
    <location>
        <begin position="106"/>
        <end position="131"/>
    </location>
</feature>
<feature type="transmembrane region" description="Helical" evidence="1">
    <location>
        <begin position="246"/>
        <end position="271"/>
    </location>
</feature>
<evidence type="ECO:0000256" key="1">
    <source>
        <dbReference type="SAM" id="Phobius"/>
    </source>
</evidence>
<dbReference type="PANTHER" id="PTHR23542">
    <property type="match status" value="1"/>
</dbReference>
<proteinExistence type="predicted"/>
<dbReference type="InterPro" id="IPR011701">
    <property type="entry name" value="MFS"/>
</dbReference>